<proteinExistence type="predicted"/>
<dbReference type="Pfam" id="PF21813">
    <property type="entry name" value="DUF6882"/>
    <property type="match status" value="1"/>
</dbReference>
<dbReference type="AlphaFoldDB" id="Q47PD0"/>
<reference evidence="1" key="1">
    <citation type="submission" date="2005-07" db="EMBL/GenBank/DDBJ databases">
        <title>Complete sequence of Thermobifida fusca YX.</title>
        <authorList>
            <consortium name="US DOE Joint Genome Institute"/>
            <person name="Copeland A."/>
            <person name="Lucas S."/>
            <person name="Lapidus A."/>
            <person name="Barry K."/>
            <person name="Detter J.C."/>
            <person name="Glavina T."/>
            <person name="Hammon N."/>
            <person name="Israni S."/>
            <person name="Pitluck S."/>
            <person name="Di Bartolo G."/>
            <person name="Chain P."/>
            <person name="Schmutz J."/>
            <person name="Larimer F."/>
            <person name="Land M."/>
            <person name="Lykidis A."/>
            <person name="Richardson P."/>
        </authorList>
    </citation>
    <scope>NUCLEOTIDE SEQUENCE</scope>
    <source>
        <strain evidence="1">YX</strain>
    </source>
</reference>
<protein>
    <submittedName>
        <fullName evidence="1">Uncharacterized protein</fullName>
    </submittedName>
</protein>
<name>Q47PD0_THEFY</name>
<accession>Q47PD0</accession>
<dbReference type="eggNOG" id="ENOG50328JT">
    <property type="taxonomic scope" value="Bacteria"/>
</dbReference>
<evidence type="ECO:0000313" key="1">
    <source>
        <dbReference type="EMBL" id="AAZ55689.1"/>
    </source>
</evidence>
<dbReference type="InterPro" id="IPR049249">
    <property type="entry name" value="DUF6882"/>
</dbReference>
<dbReference type="HOGENOM" id="CLU_092706_0_0_11"/>
<sequence>MSPPPPNIPSMPTPMTLTDLIDDAALFSLEHQLHLVDVLGEHDWHADLRAPRLEFIGPEKTLVCERFHLLGTAAPGPRSWLWAWANPSGFPEELTRLSAELRAHGERLGIPELTRAEIPFAELPKNPEHPVQVAFLFAEAAKALSGCWTFYTGEVSGGTRVAFLMEHPDFMLPAPEPARTMRVIQQALADLPLSNHRRALSSYAALRGFQQQTTPDGNGLILTGPGFDVRADFNDQGLITHLNLTAHPGQ</sequence>
<organism evidence="1">
    <name type="scientific">Thermobifida fusca (strain YX)</name>
    <dbReference type="NCBI Taxonomy" id="269800"/>
    <lineage>
        <taxon>Bacteria</taxon>
        <taxon>Bacillati</taxon>
        <taxon>Actinomycetota</taxon>
        <taxon>Actinomycetes</taxon>
        <taxon>Streptosporangiales</taxon>
        <taxon>Nocardiopsidaceae</taxon>
        <taxon>Thermobifida</taxon>
    </lineage>
</organism>
<dbReference type="EMBL" id="CP000088">
    <property type="protein sequence ID" value="AAZ55689.1"/>
    <property type="molecule type" value="Genomic_DNA"/>
</dbReference>
<gene>
    <name evidence="1" type="ordered locus">Tfu_1654</name>
</gene>
<dbReference type="STRING" id="269800.Tfu_1654"/>
<dbReference type="KEGG" id="tfu:Tfu_1654"/>